<evidence type="ECO:0000259" key="5">
    <source>
        <dbReference type="PROSITE" id="PS51935"/>
    </source>
</evidence>
<dbReference type="EMBL" id="CP021404">
    <property type="protein sequence ID" value="ATI41643.1"/>
    <property type="molecule type" value="Genomic_DNA"/>
</dbReference>
<dbReference type="PROSITE" id="PS51935">
    <property type="entry name" value="NLPC_P60"/>
    <property type="match status" value="1"/>
</dbReference>
<evidence type="ECO:0000256" key="4">
    <source>
        <dbReference type="ARBA" id="ARBA00022807"/>
    </source>
</evidence>
<evidence type="ECO:0000256" key="3">
    <source>
        <dbReference type="ARBA" id="ARBA00022801"/>
    </source>
</evidence>
<evidence type="ECO:0000256" key="2">
    <source>
        <dbReference type="ARBA" id="ARBA00022670"/>
    </source>
</evidence>
<dbReference type="InterPro" id="IPR011929">
    <property type="entry name" value="Phage_pept_NlpC/P60"/>
</dbReference>
<gene>
    <name evidence="6" type="ORF">CBW24_06275</name>
</gene>
<organism evidence="6 7">
    <name type="scientific">Pacificitalea manganoxidans</name>
    <dbReference type="NCBI Taxonomy" id="1411902"/>
    <lineage>
        <taxon>Bacteria</taxon>
        <taxon>Pseudomonadati</taxon>
        <taxon>Pseudomonadota</taxon>
        <taxon>Alphaproteobacteria</taxon>
        <taxon>Rhodobacterales</taxon>
        <taxon>Paracoccaceae</taxon>
        <taxon>Pacificitalea</taxon>
    </lineage>
</organism>
<keyword evidence="2" id="KW-0645">Protease</keyword>
<feature type="domain" description="NlpC/P60" evidence="5">
    <location>
        <begin position="3"/>
        <end position="145"/>
    </location>
</feature>
<reference evidence="6 7" key="1">
    <citation type="submission" date="2017-05" db="EMBL/GenBank/DDBJ databases">
        <title>Comparative genomic and metabolic analysis of manganese-oxidizing mechanisms in Celeribater manganoxidans DY25T: its adaption to the environment of polymetallic nodule.</title>
        <authorList>
            <person name="Wang X."/>
        </authorList>
    </citation>
    <scope>NUCLEOTIDE SEQUENCE [LARGE SCALE GENOMIC DNA]</scope>
    <source>
        <strain evidence="6 7">DY25</strain>
    </source>
</reference>
<dbReference type="NCBIfam" id="TIGR02219">
    <property type="entry name" value="phage_NlpC_fam"/>
    <property type="match status" value="1"/>
</dbReference>
<dbReference type="InterPro" id="IPR000064">
    <property type="entry name" value="NLP_P60_dom"/>
</dbReference>
<keyword evidence="4" id="KW-0788">Thiol protease</keyword>
<dbReference type="RefSeq" id="WP_097373030.1">
    <property type="nucleotide sequence ID" value="NZ_CP021404.1"/>
</dbReference>
<dbReference type="KEGG" id="cmag:CBW24_06275"/>
<keyword evidence="3" id="KW-0378">Hydrolase</keyword>
<evidence type="ECO:0000313" key="6">
    <source>
        <dbReference type="EMBL" id="ATI41643.1"/>
    </source>
</evidence>
<evidence type="ECO:0000313" key="7">
    <source>
        <dbReference type="Proteomes" id="UP000219050"/>
    </source>
</evidence>
<dbReference type="OrthoDB" id="6058745at2"/>
<protein>
    <submittedName>
        <fullName evidence="6">Peptidase</fullName>
    </submittedName>
</protein>
<proteinExistence type="inferred from homology"/>
<keyword evidence="7" id="KW-1185">Reference proteome</keyword>
<evidence type="ECO:0000256" key="1">
    <source>
        <dbReference type="ARBA" id="ARBA00007074"/>
    </source>
</evidence>
<dbReference type="AlphaFoldDB" id="A0A291LY36"/>
<sequence>MSAAVACAVVQEARRWLGTPYRHQCATRGAGADCLGLVLGIWRAVQGDWPEDVPPYTPDWSEPSRQERLWQAAARHLVELPAGAVEAPGQVLLFRMRAGAVAKHLGVVSAIAPGRFIHAYSGHGVCESALTPPWARRVVARFAFPAGPPGGSDQTGER</sequence>
<dbReference type="SUPFAM" id="SSF54001">
    <property type="entry name" value="Cysteine proteinases"/>
    <property type="match status" value="1"/>
</dbReference>
<dbReference type="GO" id="GO:0006508">
    <property type="term" value="P:proteolysis"/>
    <property type="evidence" value="ECO:0007669"/>
    <property type="project" value="UniProtKB-KW"/>
</dbReference>
<dbReference type="InterPro" id="IPR038765">
    <property type="entry name" value="Papain-like_cys_pep_sf"/>
</dbReference>
<accession>A0A291LY36</accession>
<comment type="similarity">
    <text evidence="1">Belongs to the peptidase C40 family.</text>
</comment>
<dbReference type="Gene3D" id="3.90.1720.10">
    <property type="entry name" value="endopeptidase domain like (from Nostoc punctiforme)"/>
    <property type="match status" value="1"/>
</dbReference>
<dbReference type="Proteomes" id="UP000219050">
    <property type="component" value="Chromosome"/>
</dbReference>
<name>A0A291LY36_9RHOB</name>
<dbReference type="GO" id="GO:0008234">
    <property type="term" value="F:cysteine-type peptidase activity"/>
    <property type="evidence" value="ECO:0007669"/>
    <property type="project" value="UniProtKB-KW"/>
</dbReference>